<feature type="region of interest" description="Disordered" evidence="1">
    <location>
        <begin position="94"/>
        <end position="153"/>
    </location>
</feature>
<dbReference type="Proteomes" id="UP000825935">
    <property type="component" value="Chromosome 39"/>
</dbReference>
<feature type="compositionally biased region" description="Basic and acidic residues" evidence="1">
    <location>
        <begin position="94"/>
        <end position="111"/>
    </location>
</feature>
<organism evidence="2 3">
    <name type="scientific">Ceratopteris richardii</name>
    <name type="common">Triangle waterfern</name>
    <dbReference type="NCBI Taxonomy" id="49495"/>
    <lineage>
        <taxon>Eukaryota</taxon>
        <taxon>Viridiplantae</taxon>
        <taxon>Streptophyta</taxon>
        <taxon>Embryophyta</taxon>
        <taxon>Tracheophyta</taxon>
        <taxon>Polypodiopsida</taxon>
        <taxon>Polypodiidae</taxon>
        <taxon>Polypodiales</taxon>
        <taxon>Pteridineae</taxon>
        <taxon>Pteridaceae</taxon>
        <taxon>Parkerioideae</taxon>
        <taxon>Ceratopteris</taxon>
    </lineage>
</organism>
<comment type="caution">
    <text evidence="2">The sequence shown here is derived from an EMBL/GenBank/DDBJ whole genome shotgun (WGS) entry which is preliminary data.</text>
</comment>
<feature type="region of interest" description="Disordered" evidence="1">
    <location>
        <begin position="531"/>
        <end position="562"/>
    </location>
</feature>
<evidence type="ECO:0000313" key="2">
    <source>
        <dbReference type="EMBL" id="KAH7277375.1"/>
    </source>
</evidence>
<protein>
    <submittedName>
        <fullName evidence="2">Uncharacterized protein</fullName>
    </submittedName>
</protein>
<evidence type="ECO:0000256" key="1">
    <source>
        <dbReference type="SAM" id="MobiDB-lite"/>
    </source>
</evidence>
<feature type="region of interest" description="Disordered" evidence="1">
    <location>
        <begin position="232"/>
        <end position="252"/>
    </location>
</feature>
<dbReference type="OrthoDB" id="1931252at2759"/>
<reference evidence="2" key="1">
    <citation type="submission" date="2021-08" db="EMBL/GenBank/DDBJ databases">
        <title>WGS assembly of Ceratopteris richardii.</title>
        <authorList>
            <person name="Marchant D.B."/>
            <person name="Chen G."/>
            <person name="Jenkins J."/>
            <person name="Shu S."/>
            <person name="Leebens-Mack J."/>
            <person name="Grimwood J."/>
            <person name="Schmutz J."/>
            <person name="Soltis P."/>
            <person name="Soltis D."/>
            <person name="Chen Z.-H."/>
        </authorList>
    </citation>
    <scope>NUCLEOTIDE SEQUENCE</scope>
    <source>
        <strain evidence="2">Whitten #5841</strain>
        <tissue evidence="2">Leaf</tissue>
    </source>
</reference>
<accession>A0A8T2Q109</accession>
<feature type="compositionally biased region" description="Polar residues" evidence="1">
    <location>
        <begin position="232"/>
        <end position="251"/>
    </location>
</feature>
<sequence>MAKSRARREGPVSGSSSIAEESLSPSVGAAQGVSSPSPPVPNLDQIVLPISTPRERDEDLQGLKSAVQLLAEQQAVQARCVDLLMRKLKEGTQLKNDEEKDADFPLHKDPPIRQQRSRAVENEELISNDPPPYPSDASLFDGSEMKKERANKTPGDLQSSIAWKWRWAVEAKKAKELSNRIAELSRNQGKLHTNAAAWKINHSKTNSQRKDRNGAVEGPKRVAPLNLEALQPSASAPSPTCMPSPSIQPTENGDPVVYRTGSKIDDLQKQVSRLTGCLNKMMPTLVFLVNRAGSQKLINHCFAQWKALSSMNRNELHSERASSTRSLKPCSRVLKGLSIVTDKAPILPRQRFRRGPNIPEAMTESFSHTPYPSSRSATTKALHTLQVALTQELGELQAIMASEMEKLKQRVEAMSPPQSLRWQHDLLSLWEVSTNVAELLQRARTKFALSGEPPAFTQRRGGNYLPMPRRNRHRNACHPIVSITSSELLTRSTTRPTSTAPIIRITTPEPSSRTVIRPSSTTPIIKITTPEPKQRAKPSPPIASITGSGGTIVRLSPTGPNGCQVRITPRRLATHLQAQEQWHGRHCLAAKHAASLQRQIERLKARHRSVSARLRYHEQQHPLMPQKTILTLTQNPSVTIQESSSKAT</sequence>
<dbReference type="OMA" id="IAWKWRW"/>
<proteinExistence type="predicted"/>
<keyword evidence="3" id="KW-1185">Reference proteome</keyword>
<feature type="compositionally biased region" description="Low complexity" evidence="1">
    <location>
        <begin position="13"/>
        <end position="26"/>
    </location>
</feature>
<evidence type="ECO:0000313" key="3">
    <source>
        <dbReference type="Proteomes" id="UP000825935"/>
    </source>
</evidence>
<name>A0A8T2Q109_CERRI</name>
<gene>
    <name evidence="2" type="ORF">KP509_39G047900</name>
</gene>
<dbReference type="EMBL" id="CM035444">
    <property type="protein sequence ID" value="KAH7277375.1"/>
    <property type="molecule type" value="Genomic_DNA"/>
</dbReference>
<dbReference type="AlphaFoldDB" id="A0A8T2Q109"/>
<feature type="region of interest" description="Disordered" evidence="1">
    <location>
        <begin position="1"/>
        <end position="59"/>
    </location>
</feature>
<feature type="region of interest" description="Disordered" evidence="1">
    <location>
        <begin position="452"/>
        <end position="471"/>
    </location>
</feature>